<dbReference type="GO" id="GO:0004803">
    <property type="term" value="F:transposase activity"/>
    <property type="evidence" value="ECO:0007669"/>
    <property type="project" value="InterPro"/>
</dbReference>
<dbReference type="InterPro" id="IPR051917">
    <property type="entry name" value="Transposase-Integrase"/>
</dbReference>
<dbReference type="PANTHER" id="PTHR10948">
    <property type="entry name" value="TRANSPOSASE"/>
    <property type="match status" value="1"/>
</dbReference>
<dbReference type="PANTHER" id="PTHR10948:SF23">
    <property type="entry name" value="TRANSPOSASE INSI FOR INSERTION SEQUENCE ELEMENT IS30A-RELATED"/>
    <property type="match status" value="1"/>
</dbReference>
<evidence type="ECO:0000256" key="2">
    <source>
        <dbReference type="ARBA" id="ARBA00006363"/>
    </source>
</evidence>
<dbReference type="SUPFAM" id="SSF53098">
    <property type="entry name" value="Ribonuclease H-like"/>
    <property type="match status" value="1"/>
</dbReference>
<comment type="function">
    <text evidence="1">Required for the transposition of the insertion element.</text>
</comment>
<dbReference type="GO" id="GO:0006313">
    <property type="term" value="P:DNA transposition"/>
    <property type="evidence" value="ECO:0007669"/>
    <property type="project" value="InterPro"/>
</dbReference>
<dbReference type="InterPro" id="IPR053392">
    <property type="entry name" value="Transposase_IS30-like"/>
</dbReference>
<evidence type="ECO:0000313" key="4">
    <source>
        <dbReference type="EMBL" id="KKR31769.1"/>
    </source>
</evidence>
<dbReference type="InterPro" id="IPR001584">
    <property type="entry name" value="Integrase_cat-core"/>
</dbReference>
<dbReference type="PATRIC" id="fig|1618450.3.peg.1122"/>
<evidence type="ECO:0000256" key="1">
    <source>
        <dbReference type="ARBA" id="ARBA00002190"/>
    </source>
</evidence>
<dbReference type="EMBL" id="LBXN01000061">
    <property type="protein sequence ID" value="KKR31769.1"/>
    <property type="molecule type" value="Genomic_DNA"/>
</dbReference>
<comment type="caution">
    <text evidence="4">The sequence shown here is derived from an EMBL/GenBank/DDBJ whole genome shotgun (WGS) entry which is preliminary data.</text>
</comment>
<accession>A0A0G0PUC6</accession>
<gene>
    <name evidence="4" type="ORF">UT63_C0061G0009</name>
</gene>
<feature type="non-terminal residue" evidence="4">
    <location>
        <position position="1"/>
    </location>
</feature>
<sequence>VGIDQRPKVVDTRSRFGDWEGDTIQGKPGTGCIATMVERKSRYLLATKLEDKKAATLTTQCTKSFGPIPRRMRQTLTLDNGSEFANFKDLEKRTGLNIFFADPYSAWQRGANENSNGLLRQYFPKGMDFRPIADEDVTEAVRRLNNRPRKCLGYRTPQEVFWPMARGALAN</sequence>
<reference evidence="4 5" key="1">
    <citation type="journal article" date="2015" name="Nature">
        <title>rRNA introns, odd ribosomes, and small enigmatic genomes across a large radiation of phyla.</title>
        <authorList>
            <person name="Brown C.T."/>
            <person name="Hug L.A."/>
            <person name="Thomas B.C."/>
            <person name="Sharon I."/>
            <person name="Castelle C.J."/>
            <person name="Singh A."/>
            <person name="Wilkins M.J."/>
            <person name="Williams K.H."/>
            <person name="Banfield J.F."/>
        </authorList>
    </citation>
    <scope>NUCLEOTIDE SEQUENCE [LARGE SCALE GENOMIC DNA]</scope>
</reference>
<name>A0A0G0PUC6_9BACT</name>
<dbReference type="InterPro" id="IPR036397">
    <property type="entry name" value="RNaseH_sf"/>
</dbReference>
<evidence type="ECO:0000313" key="5">
    <source>
        <dbReference type="Proteomes" id="UP000034539"/>
    </source>
</evidence>
<comment type="similarity">
    <text evidence="2">Belongs to the transposase IS30 family.</text>
</comment>
<dbReference type="InterPro" id="IPR001598">
    <property type="entry name" value="Transposase_IS30_CS"/>
</dbReference>
<dbReference type="GO" id="GO:0015074">
    <property type="term" value="P:DNA integration"/>
    <property type="evidence" value="ECO:0007669"/>
    <property type="project" value="InterPro"/>
</dbReference>
<evidence type="ECO:0000259" key="3">
    <source>
        <dbReference type="PROSITE" id="PS50994"/>
    </source>
</evidence>
<protein>
    <submittedName>
        <fullName evidence="4">Integrase catalytic region</fullName>
    </submittedName>
</protein>
<dbReference type="Pfam" id="PF00665">
    <property type="entry name" value="rve"/>
    <property type="match status" value="1"/>
</dbReference>
<dbReference type="PROSITE" id="PS01043">
    <property type="entry name" value="TRANSPOSASE_IS30"/>
    <property type="match status" value="1"/>
</dbReference>
<feature type="domain" description="Integrase catalytic" evidence="3">
    <location>
        <begin position="3"/>
        <end position="165"/>
    </location>
</feature>
<proteinExistence type="inferred from homology"/>
<dbReference type="Gene3D" id="3.30.420.10">
    <property type="entry name" value="Ribonuclease H-like superfamily/Ribonuclease H"/>
    <property type="match status" value="1"/>
</dbReference>
<dbReference type="InterPro" id="IPR012337">
    <property type="entry name" value="RNaseH-like_sf"/>
</dbReference>
<dbReference type="Proteomes" id="UP000034539">
    <property type="component" value="Unassembled WGS sequence"/>
</dbReference>
<organism evidence="4 5">
    <name type="scientific">Candidatus Gottesmanbacteria bacterium GW2011_GWC2_39_8</name>
    <dbReference type="NCBI Taxonomy" id="1618450"/>
    <lineage>
        <taxon>Bacteria</taxon>
        <taxon>Candidatus Gottesmaniibacteriota</taxon>
    </lineage>
</organism>
<dbReference type="NCBIfam" id="NF033563">
    <property type="entry name" value="transpos_IS30"/>
    <property type="match status" value="1"/>
</dbReference>
<dbReference type="GO" id="GO:0005829">
    <property type="term" value="C:cytosol"/>
    <property type="evidence" value="ECO:0007669"/>
    <property type="project" value="TreeGrafter"/>
</dbReference>
<dbReference type="GO" id="GO:0003677">
    <property type="term" value="F:DNA binding"/>
    <property type="evidence" value="ECO:0007669"/>
    <property type="project" value="InterPro"/>
</dbReference>
<dbReference type="PROSITE" id="PS50994">
    <property type="entry name" value="INTEGRASE"/>
    <property type="match status" value="1"/>
</dbReference>
<dbReference type="AlphaFoldDB" id="A0A0G0PUC6"/>